<feature type="compositionally biased region" description="Low complexity" evidence="1">
    <location>
        <begin position="18"/>
        <end position="32"/>
    </location>
</feature>
<organism evidence="3 4">
    <name type="scientific">Corynebacterium suicordis DSM 45110</name>
    <dbReference type="NCBI Taxonomy" id="1121369"/>
    <lineage>
        <taxon>Bacteria</taxon>
        <taxon>Bacillati</taxon>
        <taxon>Actinomycetota</taxon>
        <taxon>Actinomycetes</taxon>
        <taxon>Mycobacteriales</taxon>
        <taxon>Corynebacteriaceae</taxon>
        <taxon>Corynebacterium</taxon>
    </lineage>
</organism>
<protein>
    <submittedName>
        <fullName evidence="3">DUF2771 domain-containing protein</fullName>
    </submittedName>
</protein>
<sequence>MKHVSETSQQPENSQPVAKATAGTAGTAGTAKKLTKKQKRRRAQRKQLLTVLAIAAVAAAIIGAVFAYTKWQDNRVATLPQDQRITAVVNGEETALAPYRACELDDKDCQNGEPVSLDTAGASEITLKLPKDVYDHDWAMLKIFDDPGANEEKYYKADEAKEVTIPLESEQTTAENAKPKLAVLEIHSMLVGLDSNGDQTPYNVVWSIAPSQ</sequence>
<keyword evidence="4" id="KW-1185">Reference proteome</keyword>
<name>A0ABR9ZL07_9CORY</name>
<keyword evidence="2" id="KW-1133">Transmembrane helix</keyword>
<accession>A0ABR9ZL07</accession>
<dbReference type="EMBL" id="JADKMY010000002">
    <property type="protein sequence ID" value="MBF4554074.1"/>
    <property type="molecule type" value="Genomic_DNA"/>
</dbReference>
<dbReference type="Pfam" id="PF10969">
    <property type="entry name" value="DUF2771"/>
    <property type="match status" value="1"/>
</dbReference>
<evidence type="ECO:0000313" key="3">
    <source>
        <dbReference type="EMBL" id="MBF4554074.1"/>
    </source>
</evidence>
<comment type="caution">
    <text evidence="3">The sequence shown here is derived from an EMBL/GenBank/DDBJ whole genome shotgun (WGS) entry which is preliminary data.</text>
</comment>
<evidence type="ECO:0000256" key="1">
    <source>
        <dbReference type="SAM" id="MobiDB-lite"/>
    </source>
</evidence>
<reference evidence="3 4" key="1">
    <citation type="submission" date="2020-10" db="EMBL/GenBank/DDBJ databases">
        <title>Novel species in genus Corynebacterium.</title>
        <authorList>
            <person name="Zhang G."/>
        </authorList>
    </citation>
    <scope>NUCLEOTIDE SEQUENCE [LARGE SCALE GENOMIC DNA]</scope>
    <source>
        <strain evidence="3 4">DSM 45110</strain>
    </source>
</reference>
<feature type="region of interest" description="Disordered" evidence="1">
    <location>
        <begin position="1"/>
        <end position="41"/>
    </location>
</feature>
<evidence type="ECO:0000313" key="4">
    <source>
        <dbReference type="Proteomes" id="UP000635902"/>
    </source>
</evidence>
<keyword evidence="2" id="KW-0812">Transmembrane</keyword>
<dbReference type="Proteomes" id="UP000635902">
    <property type="component" value="Unassembled WGS sequence"/>
</dbReference>
<dbReference type="InterPro" id="IPR024495">
    <property type="entry name" value="DUF2771"/>
</dbReference>
<feature type="compositionally biased region" description="Polar residues" evidence="1">
    <location>
        <begin position="1"/>
        <end position="16"/>
    </location>
</feature>
<gene>
    <name evidence="3" type="ORF">IRY30_08320</name>
</gene>
<feature type="transmembrane region" description="Helical" evidence="2">
    <location>
        <begin position="48"/>
        <end position="68"/>
    </location>
</feature>
<keyword evidence="2" id="KW-0472">Membrane</keyword>
<proteinExistence type="predicted"/>
<evidence type="ECO:0000256" key="2">
    <source>
        <dbReference type="SAM" id="Phobius"/>
    </source>
</evidence>